<accession>A0ABY6KLE6</accession>
<dbReference type="Proteomes" id="UP001235939">
    <property type="component" value="Chromosome 06"/>
</dbReference>
<dbReference type="SUPFAM" id="SSF52540">
    <property type="entry name" value="P-loop containing nucleoside triphosphate hydrolases"/>
    <property type="match status" value="1"/>
</dbReference>
<feature type="compositionally biased region" description="Basic and acidic residues" evidence="1">
    <location>
        <begin position="50"/>
        <end position="69"/>
    </location>
</feature>
<dbReference type="Gene3D" id="3.40.50.300">
    <property type="entry name" value="P-loop containing nucleotide triphosphate hydrolases"/>
    <property type="match status" value="1"/>
</dbReference>
<proteinExistence type="predicted"/>
<dbReference type="Pfam" id="PF00071">
    <property type="entry name" value="Ras"/>
    <property type="match status" value="1"/>
</dbReference>
<reference evidence="2 3" key="1">
    <citation type="submission" date="2022-01" db="EMBL/GenBank/DDBJ databases">
        <title>A chromosomal length assembly of Cordylochernes scorpioides.</title>
        <authorList>
            <person name="Zeh D."/>
            <person name="Zeh J."/>
        </authorList>
    </citation>
    <scope>NUCLEOTIDE SEQUENCE [LARGE SCALE GENOMIC DNA]</scope>
    <source>
        <strain evidence="2">IN4F17</strain>
        <tissue evidence="2">Whole Body</tissue>
    </source>
</reference>
<sequence length="85" mass="9824">MTIFGYLFHSQKQTIAEAFDLPFFECSCKQNINIQEAFLALARLIRDQRERRATRQDDFDRIQWDRGDVNHNQGGGPGPSRCSSC</sequence>
<protein>
    <submittedName>
        <fullName evidence="2">Uncharacterized protein</fullName>
    </submittedName>
</protein>
<dbReference type="InterPro" id="IPR001806">
    <property type="entry name" value="Small_GTPase"/>
</dbReference>
<gene>
    <name evidence="2" type="ORF">LAZ67_6002030</name>
</gene>
<organism evidence="2 3">
    <name type="scientific">Cordylochernes scorpioides</name>
    <dbReference type="NCBI Taxonomy" id="51811"/>
    <lineage>
        <taxon>Eukaryota</taxon>
        <taxon>Metazoa</taxon>
        <taxon>Ecdysozoa</taxon>
        <taxon>Arthropoda</taxon>
        <taxon>Chelicerata</taxon>
        <taxon>Arachnida</taxon>
        <taxon>Pseudoscorpiones</taxon>
        <taxon>Cheliferoidea</taxon>
        <taxon>Chernetidae</taxon>
        <taxon>Cordylochernes</taxon>
    </lineage>
</organism>
<keyword evidence="3" id="KW-1185">Reference proteome</keyword>
<evidence type="ECO:0000256" key="1">
    <source>
        <dbReference type="SAM" id="MobiDB-lite"/>
    </source>
</evidence>
<evidence type="ECO:0000313" key="2">
    <source>
        <dbReference type="EMBL" id="UYV69016.1"/>
    </source>
</evidence>
<dbReference type="EMBL" id="CP092868">
    <property type="protein sequence ID" value="UYV69016.1"/>
    <property type="molecule type" value="Genomic_DNA"/>
</dbReference>
<evidence type="ECO:0000313" key="3">
    <source>
        <dbReference type="Proteomes" id="UP001235939"/>
    </source>
</evidence>
<name>A0ABY6KLE6_9ARAC</name>
<dbReference type="InterPro" id="IPR027417">
    <property type="entry name" value="P-loop_NTPase"/>
</dbReference>
<feature type="region of interest" description="Disordered" evidence="1">
    <location>
        <begin position="50"/>
        <end position="85"/>
    </location>
</feature>